<name>A0A8J5D036_CHIOP</name>
<comment type="caution">
    <text evidence="1">The sequence shown here is derived from an EMBL/GenBank/DDBJ whole genome shotgun (WGS) entry which is preliminary data.</text>
</comment>
<reference evidence="1" key="1">
    <citation type="submission" date="2020-07" db="EMBL/GenBank/DDBJ databases">
        <title>The High-quality genome of the commercially important snow crab, Chionoecetes opilio.</title>
        <authorList>
            <person name="Jeong J.-H."/>
            <person name="Ryu S."/>
        </authorList>
    </citation>
    <scope>NUCLEOTIDE SEQUENCE</scope>
    <source>
        <strain evidence="1">MADBK_172401_WGS</strain>
        <tissue evidence="1">Digestive gland</tissue>
    </source>
</reference>
<dbReference type="Proteomes" id="UP000770661">
    <property type="component" value="Unassembled WGS sequence"/>
</dbReference>
<evidence type="ECO:0000313" key="2">
    <source>
        <dbReference type="Proteomes" id="UP000770661"/>
    </source>
</evidence>
<evidence type="ECO:0000313" key="1">
    <source>
        <dbReference type="EMBL" id="KAG0723555.1"/>
    </source>
</evidence>
<sequence>MRIRGLEESLVKDACYYVADLASLPAHLRCVRQNVLGAQPSTKPAAAPHDPFRGQTLLLSPLLSLYQQEGEPGHAHPACAWSKQSLASPVERGPVREEREGVNPSCISLHWLRDSCQKELHRCLGFLEVHSCWLLGEWVSDSRGFRNEDMGTEIVPFCRGMLGVLVTLFSATCVGKHSKGAVGDGSWIAICYSTLERSLTSVPSALTALTKKTTCGCTYAPGTKSGSLPLAEPEFRRPAAKTWIFKITWVLA</sequence>
<organism evidence="1 2">
    <name type="scientific">Chionoecetes opilio</name>
    <name type="common">Atlantic snow crab</name>
    <name type="synonym">Cancer opilio</name>
    <dbReference type="NCBI Taxonomy" id="41210"/>
    <lineage>
        <taxon>Eukaryota</taxon>
        <taxon>Metazoa</taxon>
        <taxon>Ecdysozoa</taxon>
        <taxon>Arthropoda</taxon>
        <taxon>Crustacea</taxon>
        <taxon>Multicrustacea</taxon>
        <taxon>Malacostraca</taxon>
        <taxon>Eumalacostraca</taxon>
        <taxon>Eucarida</taxon>
        <taxon>Decapoda</taxon>
        <taxon>Pleocyemata</taxon>
        <taxon>Brachyura</taxon>
        <taxon>Eubrachyura</taxon>
        <taxon>Majoidea</taxon>
        <taxon>Majidae</taxon>
        <taxon>Chionoecetes</taxon>
    </lineage>
</organism>
<proteinExistence type="predicted"/>
<dbReference type="EMBL" id="JACEEZ010008090">
    <property type="protein sequence ID" value="KAG0723555.1"/>
    <property type="molecule type" value="Genomic_DNA"/>
</dbReference>
<protein>
    <submittedName>
        <fullName evidence="1">Uncharacterized protein</fullName>
    </submittedName>
</protein>
<accession>A0A8J5D036</accession>
<dbReference type="AlphaFoldDB" id="A0A8J5D036"/>
<gene>
    <name evidence="1" type="ORF">GWK47_042501</name>
</gene>
<keyword evidence="2" id="KW-1185">Reference proteome</keyword>